<dbReference type="PANTHER" id="PTHR46473:SF10">
    <property type="entry name" value="LD45603P-RELATED"/>
    <property type="match status" value="1"/>
</dbReference>
<feature type="signal peptide" evidence="14">
    <location>
        <begin position="1"/>
        <end position="25"/>
    </location>
</feature>
<feature type="chain" id="PRO_5042101704" evidence="14">
    <location>
        <begin position="26"/>
        <end position="444"/>
    </location>
</feature>
<comment type="caution">
    <text evidence="15">The sequence shown here is derived from an EMBL/GenBank/DDBJ whole genome shotgun (WGS) entry which is preliminary data.</text>
</comment>
<evidence type="ECO:0000256" key="13">
    <source>
        <dbReference type="SAM" id="MobiDB-lite"/>
    </source>
</evidence>
<feature type="compositionally biased region" description="Polar residues" evidence="13">
    <location>
        <begin position="97"/>
        <end position="149"/>
    </location>
</feature>
<feature type="region of interest" description="Disordered" evidence="13">
    <location>
        <begin position="27"/>
        <end position="59"/>
    </location>
</feature>
<feature type="region of interest" description="Disordered" evidence="13">
    <location>
        <begin position="238"/>
        <end position="258"/>
    </location>
</feature>
<keyword evidence="10" id="KW-0472">Membrane</keyword>
<evidence type="ECO:0000256" key="6">
    <source>
        <dbReference type="ARBA" id="ARBA00022729"/>
    </source>
</evidence>
<evidence type="ECO:0000256" key="9">
    <source>
        <dbReference type="ARBA" id="ARBA00023065"/>
    </source>
</evidence>
<dbReference type="Proteomes" id="UP001283361">
    <property type="component" value="Unassembled WGS sequence"/>
</dbReference>
<keyword evidence="6 14" id="KW-0732">Signal</keyword>
<gene>
    <name evidence="15" type="ORF">RRG08_022099</name>
</gene>
<keyword evidence="4" id="KW-0433">Leucine-rich repeat</keyword>
<evidence type="ECO:0000313" key="16">
    <source>
        <dbReference type="Proteomes" id="UP001283361"/>
    </source>
</evidence>
<name>A0AAE1CRL6_9GAST</name>
<evidence type="ECO:0000256" key="2">
    <source>
        <dbReference type="ARBA" id="ARBA00022448"/>
    </source>
</evidence>
<keyword evidence="2" id="KW-0813">Transport</keyword>
<dbReference type="AlphaFoldDB" id="A0AAE1CRL6"/>
<keyword evidence="12" id="KW-0407">Ion channel</keyword>
<feature type="region of interest" description="Disordered" evidence="13">
    <location>
        <begin position="87"/>
        <end position="161"/>
    </location>
</feature>
<evidence type="ECO:0000256" key="5">
    <source>
        <dbReference type="ARBA" id="ARBA00022692"/>
    </source>
</evidence>
<sequence>MASVSKAQLVIISFFVCNCLHSIRSNDQSEPLDSSVGSLGLRSYNQQENPNPSVGSRDLRSYNQQETANPSVGSRDLRSYNQQETANPFVGSRDLRSYNQQENPNPSVTSLGLRSSNQQENPNPSVGSLGLRSSNQQENLNSSAGSLNLRTAKHQRQRESMNRSVLIFHHRKPSDAERSIGNLDDIKQHEMPKHFLEFFNQHKLTVASSGNANQPRLPQLSTNSLDLWNQHRALRLSTNSLSSPNSHEPSKFSRDSISPNFSRGRKIVCPKYCKCTYCQDRTMCTVDCSNMGLREIPELPEISTNVYLQNNHIKDVSSKKLKCLKNLKELDLSQNKLRRIRNNTFQGLDALVFLSLKENLLKYSSGTFELDAFQGLTSLKSLHLEGNQPNFSENFTYPEEALTRVPTLEYLWLDGFPRRLGPGFSSLRNISHLSFSSPETIASK</sequence>
<dbReference type="InterPro" id="IPR003591">
    <property type="entry name" value="Leu-rich_rpt_typical-subtyp"/>
</dbReference>
<evidence type="ECO:0000256" key="8">
    <source>
        <dbReference type="ARBA" id="ARBA00022989"/>
    </source>
</evidence>
<dbReference type="Gene3D" id="3.80.10.10">
    <property type="entry name" value="Ribonuclease Inhibitor"/>
    <property type="match status" value="1"/>
</dbReference>
<keyword evidence="16" id="KW-1185">Reference proteome</keyword>
<evidence type="ECO:0000256" key="3">
    <source>
        <dbReference type="ARBA" id="ARBA00022475"/>
    </source>
</evidence>
<dbReference type="EMBL" id="JAWDGP010007114">
    <property type="protein sequence ID" value="KAK3729786.1"/>
    <property type="molecule type" value="Genomic_DNA"/>
</dbReference>
<evidence type="ECO:0000313" key="15">
    <source>
        <dbReference type="EMBL" id="KAK3729786.1"/>
    </source>
</evidence>
<feature type="compositionally biased region" description="Polar residues" evidence="13">
    <location>
        <begin position="27"/>
        <end position="54"/>
    </location>
</feature>
<organism evidence="15 16">
    <name type="scientific">Elysia crispata</name>
    <name type="common">lettuce slug</name>
    <dbReference type="NCBI Taxonomy" id="231223"/>
    <lineage>
        <taxon>Eukaryota</taxon>
        <taxon>Metazoa</taxon>
        <taxon>Spiralia</taxon>
        <taxon>Lophotrochozoa</taxon>
        <taxon>Mollusca</taxon>
        <taxon>Gastropoda</taxon>
        <taxon>Heterobranchia</taxon>
        <taxon>Euthyneura</taxon>
        <taxon>Panpulmonata</taxon>
        <taxon>Sacoglossa</taxon>
        <taxon>Placobranchoidea</taxon>
        <taxon>Plakobranchidae</taxon>
        <taxon>Elysia</taxon>
    </lineage>
</organism>
<keyword evidence="9" id="KW-0406">Ion transport</keyword>
<evidence type="ECO:0000256" key="4">
    <source>
        <dbReference type="ARBA" id="ARBA00022614"/>
    </source>
</evidence>
<evidence type="ECO:0000256" key="11">
    <source>
        <dbReference type="ARBA" id="ARBA00023157"/>
    </source>
</evidence>
<dbReference type="InterPro" id="IPR051432">
    <property type="entry name" value="KCNMA1_auxiliary"/>
</dbReference>
<accession>A0AAE1CRL6</accession>
<reference evidence="15" key="1">
    <citation type="journal article" date="2023" name="G3 (Bethesda)">
        <title>A reference genome for the long-term kleptoplast-retaining sea slug Elysia crispata morphotype clarki.</title>
        <authorList>
            <person name="Eastman K.E."/>
            <person name="Pendleton A.L."/>
            <person name="Shaikh M.A."/>
            <person name="Suttiyut T."/>
            <person name="Ogas R."/>
            <person name="Tomko P."/>
            <person name="Gavelis G."/>
            <person name="Widhalm J.R."/>
            <person name="Wisecaver J.H."/>
        </authorList>
    </citation>
    <scope>NUCLEOTIDE SEQUENCE</scope>
    <source>
        <strain evidence="15">ECLA1</strain>
    </source>
</reference>
<evidence type="ECO:0000256" key="1">
    <source>
        <dbReference type="ARBA" id="ARBA00004162"/>
    </source>
</evidence>
<keyword evidence="5" id="KW-0812">Transmembrane</keyword>
<dbReference type="GO" id="GO:0005886">
    <property type="term" value="C:plasma membrane"/>
    <property type="evidence" value="ECO:0007669"/>
    <property type="project" value="UniProtKB-SubCell"/>
</dbReference>
<dbReference type="PROSITE" id="PS51450">
    <property type="entry name" value="LRR"/>
    <property type="match status" value="1"/>
</dbReference>
<evidence type="ECO:0000256" key="10">
    <source>
        <dbReference type="ARBA" id="ARBA00023136"/>
    </source>
</evidence>
<dbReference type="GO" id="GO:0034220">
    <property type="term" value="P:monoatomic ion transmembrane transport"/>
    <property type="evidence" value="ECO:0007669"/>
    <property type="project" value="UniProtKB-KW"/>
</dbReference>
<comment type="subcellular location">
    <subcellularLocation>
        <location evidence="1">Cell membrane</location>
        <topology evidence="1">Single-pass membrane protein</topology>
    </subcellularLocation>
</comment>
<dbReference type="InterPro" id="IPR032675">
    <property type="entry name" value="LRR_dom_sf"/>
</dbReference>
<protein>
    <submittedName>
        <fullName evidence="15">Uncharacterized protein</fullName>
    </submittedName>
</protein>
<proteinExistence type="predicted"/>
<dbReference type="PANTHER" id="PTHR46473">
    <property type="entry name" value="GH08155P"/>
    <property type="match status" value="1"/>
</dbReference>
<dbReference type="SUPFAM" id="SSF52058">
    <property type="entry name" value="L domain-like"/>
    <property type="match status" value="1"/>
</dbReference>
<keyword evidence="3" id="KW-1003">Cell membrane</keyword>
<evidence type="ECO:0000256" key="14">
    <source>
        <dbReference type="SAM" id="SignalP"/>
    </source>
</evidence>
<dbReference type="Pfam" id="PF13855">
    <property type="entry name" value="LRR_8"/>
    <property type="match status" value="1"/>
</dbReference>
<evidence type="ECO:0000256" key="7">
    <source>
        <dbReference type="ARBA" id="ARBA00022737"/>
    </source>
</evidence>
<keyword evidence="11" id="KW-1015">Disulfide bond</keyword>
<dbReference type="InterPro" id="IPR001611">
    <property type="entry name" value="Leu-rich_rpt"/>
</dbReference>
<keyword evidence="8" id="KW-1133">Transmembrane helix</keyword>
<dbReference type="SMART" id="SM00369">
    <property type="entry name" value="LRR_TYP"/>
    <property type="match status" value="2"/>
</dbReference>
<feature type="compositionally biased region" description="Polar residues" evidence="13">
    <location>
        <begin position="238"/>
        <end position="247"/>
    </location>
</feature>
<evidence type="ECO:0000256" key="12">
    <source>
        <dbReference type="ARBA" id="ARBA00023303"/>
    </source>
</evidence>
<keyword evidence="7" id="KW-0677">Repeat</keyword>